<accession>A0A7W9HJ64</accession>
<dbReference type="CDD" id="cd03214">
    <property type="entry name" value="ABC_Iron-Siderophores_B12_Hemin"/>
    <property type="match status" value="1"/>
</dbReference>
<comment type="caution">
    <text evidence="6">The sequence shown here is derived from an EMBL/GenBank/DDBJ whole genome shotgun (WGS) entry which is preliminary data.</text>
</comment>
<feature type="domain" description="ABC transporter" evidence="5">
    <location>
        <begin position="3"/>
        <end position="235"/>
    </location>
</feature>
<name>A0A7W9HJ64_9PSEU</name>
<dbReference type="AlphaFoldDB" id="A0A7W9HJ64"/>
<evidence type="ECO:0000259" key="5">
    <source>
        <dbReference type="PROSITE" id="PS50893"/>
    </source>
</evidence>
<dbReference type="RefSeq" id="WP_184920385.1">
    <property type="nucleotide sequence ID" value="NZ_JACHMO010000001.1"/>
</dbReference>
<evidence type="ECO:0000313" key="6">
    <source>
        <dbReference type="EMBL" id="MBB5803190.1"/>
    </source>
</evidence>
<dbReference type="EMBL" id="JACHMO010000001">
    <property type="protein sequence ID" value="MBB5803190.1"/>
    <property type="molecule type" value="Genomic_DNA"/>
</dbReference>
<dbReference type="FunFam" id="3.40.50.300:FF:000134">
    <property type="entry name" value="Iron-enterobactin ABC transporter ATP-binding protein"/>
    <property type="match status" value="1"/>
</dbReference>
<keyword evidence="2" id="KW-0547">Nucleotide-binding</keyword>
<proteinExistence type="predicted"/>
<dbReference type="PANTHER" id="PTHR42794:SF2">
    <property type="entry name" value="ABC TRANSPORTER ATP-BINDING PROTEIN"/>
    <property type="match status" value="1"/>
</dbReference>
<keyword evidence="1" id="KW-0813">Transport</keyword>
<keyword evidence="7" id="KW-1185">Reference proteome</keyword>
<dbReference type="Gene3D" id="3.40.50.300">
    <property type="entry name" value="P-loop containing nucleotide triphosphate hydrolases"/>
    <property type="match status" value="1"/>
</dbReference>
<sequence length="270" mass="29422">MRVRFDRVSATLGGRDVLHDVDLEVRSGRFLGLVGPNGSGKSTLLRTLYRAVAPSSGRVLLDEQDVWRVDRRTVARSVAVMTQETPTEFDLTVLDAVLLARVPFQRGFGRDTDADLDLAWSALERVGAADVADRLVGRLSGGQRQRVMLARALAADAPVLVLDEPTNHLDIAFQLELMRIATDLDRTIIAALHDLNLAATHCDEIAVLRGGRLVAAGTPAEALAPHVVEDVFRVGVDQLTHPRTGRPVLVFDHPRPTGPGPTEHRDEIHA</sequence>
<keyword evidence="3 6" id="KW-0067">ATP-binding</keyword>
<dbReference type="SMART" id="SM00382">
    <property type="entry name" value="AAA"/>
    <property type="match status" value="1"/>
</dbReference>
<dbReference type="SUPFAM" id="SSF52540">
    <property type="entry name" value="P-loop containing nucleoside triphosphate hydrolases"/>
    <property type="match status" value="1"/>
</dbReference>
<feature type="region of interest" description="Disordered" evidence="4">
    <location>
        <begin position="246"/>
        <end position="270"/>
    </location>
</feature>
<evidence type="ECO:0000256" key="1">
    <source>
        <dbReference type="ARBA" id="ARBA00022448"/>
    </source>
</evidence>
<protein>
    <submittedName>
        <fullName evidence="6">Iron complex transport system ATP-binding protein</fullName>
    </submittedName>
</protein>
<dbReference type="GO" id="GO:0016887">
    <property type="term" value="F:ATP hydrolysis activity"/>
    <property type="evidence" value="ECO:0007669"/>
    <property type="project" value="InterPro"/>
</dbReference>
<dbReference type="Pfam" id="PF00005">
    <property type="entry name" value="ABC_tran"/>
    <property type="match status" value="1"/>
</dbReference>
<reference evidence="6 7" key="1">
    <citation type="submission" date="2020-08" db="EMBL/GenBank/DDBJ databases">
        <title>Sequencing the genomes of 1000 actinobacteria strains.</title>
        <authorList>
            <person name="Klenk H.-P."/>
        </authorList>
    </citation>
    <scope>NUCLEOTIDE SEQUENCE [LARGE SCALE GENOMIC DNA]</scope>
    <source>
        <strain evidence="6 7">DSM 45486</strain>
    </source>
</reference>
<dbReference type="GO" id="GO:0005524">
    <property type="term" value="F:ATP binding"/>
    <property type="evidence" value="ECO:0007669"/>
    <property type="project" value="UniProtKB-KW"/>
</dbReference>
<dbReference type="PROSITE" id="PS50893">
    <property type="entry name" value="ABC_TRANSPORTER_2"/>
    <property type="match status" value="1"/>
</dbReference>
<evidence type="ECO:0000256" key="2">
    <source>
        <dbReference type="ARBA" id="ARBA00022741"/>
    </source>
</evidence>
<dbReference type="Proteomes" id="UP000552097">
    <property type="component" value="Unassembled WGS sequence"/>
</dbReference>
<dbReference type="PANTHER" id="PTHR42794">
    <property type="entry name" value="HEMIN IMPORT ATP-BINDING PROTEIN HMUV"/>
    <property type="match status" value="1"/>
</dbReference>
<dbReference type="InterPro" id="IPR003439">
    <property type="entry name" value="ABC_transporter-like_ATP-bd"/>
</dbReference>
<evidence type="ECO:0000256" key="3">
    <source>
        <dbReference type="ARBA" id="ARBA00022840"/>
    </source>
</evidence>
<organism evidence="6 7">
    <name type="scientific">Saccharothrix ecbatanensis</name>
    <dbReference type="NCBI Taxonomy" id="1105145"/>
    <lineage>
        <taxon>Bacteria</taxon>
        <taxon>Bacillati</taxon>
        <taxon>Actinomycetota</taxon>
        <taxon>Actinomycetes</taxon>
        <taxon>Pseudonocardiales</taxon>
        <taxon>Pseudonocardiaceae</taxon>
        <taxon>Saccharothrix</taxon>
    </lineage>
</organism>
<evidence type="ECO:0000313" key="7">
    <source>
        <dbReference type="Proteomes" id="UP000552097"/>
    </source>
</evidence>
<dbReference type="InterPro" id="IPR003593">
    <property type="entry name" value="AAA+_ATPase"/>
</dbReference>
<dbReference type="InterPro" id="IPR017871">
    <property type="entry name" value="ABC_transporter-like_CS"/>
</dbReference>
<gene>
    <name evidence="6" type="ORF">F4560_002958</name>
</gene>
<dbReference type="PROSITE" id="PS00211">
    <property type="entry name" value="ABC_TRANSPORTER_1"/>
    <property type="match status" value="1"/>
</dbReference>
<evidence type="ECO:0000256" key="4">
    <source>
        <dbReference type="SAM" id="MobiDB-lite"/>
    </source>
</evidence>
<dbReference type="InterPro" id="IPR027417">
    <property type="entry name" value="P-loop_NTPase"/>
</dbReference>